<keyword evidence="1" id="KW-0732">Signal</keyword>
<dbReference type="RefSeq" id="WP_007133372.1">
    <property type="nucleotide sequence ID" value="NZ_GL629647.1"/>
</dbReference>
<dbReference type="EMBL" id="AEQO01000005">
    <property type="protein sequence ID" value="EFV05774.1"/>
    <property type="molecule type" value="Genomic_DNA"/>
</dbReference>
<keyword evidence="3" id="KW-1185">Reference proteome</keyword>
<comment type="caution">
    <text evidence="2">The sequence shown here is derived from an EMBL/GenBank/DDBJ whole genome shotgun (WGS) entry which is preliminary data.</text>
</comment>
<dbReference type="AlphaFoldDB" id="E6MKR1"/>
<dbReference type="OrthoDB" id="1082936at2"/>
<evidence type="ECO:0000313" key="3">
    <source>
        <dbReference type="Proteomes" id="UP000003874"/>
    </source>
</evidence>
<accession>E6MKR1</accession>
<reference evidence="2 3" key="1">
    <citation type="submission" date="2010-12" db="EMBL/GenBank/DDBJ databases">
        <authorList>
            <person name="Muzny D."/>
            <person name="Qin X."/>
            <person name="Deng J."/>
            <person name="Jiang H."/>
            <person name="Liu Y."/>
            <person name="Qu J."/>
            <person name="Song X.-Z."/>
            <person name="Zhang L."/>
            <person name="Thornton R."/>
            <person name="Coyle M."/>
            <person name="Francisco L."/>
            <person name="Jackson L."/>
            <person name="Javaid M."/>
            <person name="Korchina V."/>
            <person name="Kovar C."/>
            <person name="Mata R."/>
            <person name="Mathew T."/>
            <person name="Ngo R."/>
            <person name="Nguyen L."/>
            <person name="Nguyen N."/>
            <person name="Okwuonu G."/>
            <person name="Ongeri F."/>
            <person name="Pham C."/>
            <person name="Simmons D."/>
            <person name="Wilczek-Boney K."/>
            <person name="Hale W."/>
            <person name="Jakkamsetti A."/>
            <person name="Pham P."/>
            <person name="Ruth R."/>
            <person name="San Lucas F."/>
            <person name="Warren J."/>
            <person name="Zhang J."/>
            <person name="Zhao Z."/>
            <person name="Zhou C."/>
            <person name="Zhu D."/>
            <person name="Lee S."/>
            <person name="Bess C."/>
            <person name="Blankenburg K."/>
            <person name="Forbes L."/>
            <person name="Fu Q."/>
            <person name="Gubbala S."/>
            <person name="Hirani K."/>
            <person name="Jayaseelan J.C."/>
            <person name="Lara F."/>
            <person name="Munidasa M."/>
            <person name="Palculict T."/>
            <person name="Patil S."/>
            <person name="Pu L.-L."/>
            <person name="Saada N."/>
            <person name="Tang L."/>
            <person name="Weissenberger G."/>
            <person name="Zhu Y."/>
            <person name="Hemphill L."/>
            <person name="Shang Y."/>
            <person name="Youmans B."/>
            <person name="Ayvaz T."/>
            <person name="Ross M."/>
            <person name="Santibanez J."/>
            <person name="Aqrawi P."/>
            <person name="Gross S."/>
            <person name="Joshi V."/>
            <person name="Fowler G."/>
            <person name="Nazareth L."/>
            <person name="Reid J."/>
            <person name="Worley K."/>
            <person name="Petrosino J."/>
            <person name="Highlander S."/>
            <person name="Gibbs R."/>
        </authorList>
    </citation>
    <scope>NUCLEOTIDE SEQUENCE [LARGE SCALE GENOMIC DNA]</scope>
    <source>
        <strain evidence="2 3">DSM 15606</strain>
    </source>
</reference>
<evidence type="ECO:0000256" key="1">
    <source>
        <dbReference type="SAM" id="SignalP"/>
    </source>
</evidence>
<gene>
    <name evidence="2" type="ORF">HMPREF9420_0078</name>
</gene>
<feature type="chain" id="PRO_5003208389" evidence="1">
    <location>
        <begin position="21"/>
        <end position="555"/>
    </location>
</feature>
<name>E6MKR1_9BACT</name>
<protein>
    <submittedName>
        <fullName evidence="2">Uncharacterized protein</fullName>
    </submittedName>
</protein>
<proteinExistence type="predicted"/>
<evidence type="ECO:0000313" key="2">
    <source>
        <dbReference type="EMBL" id="EFV05774.1"/>
    </source>
</evidence>
<dbReference type="HOGENOM" id="CLU_028180_0_0_10"/>
<organism evidence="2 3">
    <name type="scientific">Segatella salivae DSM 15606</name>
    <dbReference type="NCBI Taxonomy" id="888832"/>
    <lineage>
        <taxon>Bacteria</taxon>
        <taxon>Pseudomonadati</taxon>
        <taxon>Bacteroidota</taxon>
        <taxon>Bacteroidia</taxon>
        <taxon>Bacteroidales</taxon>
        <taxon>Prevotellaceae</taxon>
        <taxon>Segatella</taxon>
    </lineage>
</organism>
<dbReference type="PROSITE" id="PS51257">
    <property type="entry name" value="PROKAR_LIPOPROTEIN"/>
    <property type="match status" value="1"/>
</dbReference>
<sequence length="555" mass="60882">MKKILKLASFVFVIIFTACSSEEIATNDNKVEVTENHFSFSPEHYTSDETLTRAATTSVTPQVVDLGDGLQAEINIEQDKESPQTRATQPISDGHYTIYAIDATGTRVTGTNSKVSGTISGGVFTKDAGTKLELTPGTYTFVCFNDAVTDNGTNLTVASDNDALIGTATETISGNAWHVNFLMKHQTARVRFRFTGYTDQAVGVTAKFTFTSPQPVVNTYSVDASTITPATGTSANSYTMPATSTTFNTKYVQAHDFLTNYSYVLPDIPTADTKLTFTAGTIYGKALTGKSFSLSKLSSLLFERNHSYTVSIKLKTILYLFEDGTVGVFAEKGSRTPIGVVANEKTNTEAGFACALRYYQKYEMGFTGNSYWKNTGDHIKENSGPSPTNMVEAATDMNGYNWTYSPNLQGVVRANEPVIYPAFYLAAHHNPGVTITGANVGKWFLPAYGQLVKFAETLGFTPLTFTTDEEKWPHYKEGFSAGLIDKLEQIVTAANPSVTIMRNYFFLASTQIINNSEYRPMYLYFQDEAPSSTKIFTGTCWNTMSNSCVLPFVEF</sequence>
<feature type="signal peptide" evidence="1">
    <location>
        <begin position="1"/>
        <end position="20"/>
    </location>
</feature>
<dbReference type="Proteomes" id="UP000003874">
    <property type="component" value="Unassembled WGS sequence"/>
</dbReference>